<comment type="caution">
    <text evidence="2">The sequence shown here is derived from an EMBL/GenBank/DDBJ whole genome shotgun (WGS) entry which is preliminary data.</text>
</comment>
<feature type="compositionally biased region" description="Basic residues" evidence="1">
    <location>
        <begin position="164"/>
        <end position="174"/>
    </location>
</feature>
<reference evidence="2" key="1">
    <citation type="submission" date="2021-06" db="EMBL/GenBank/DDBJ databases">
        <authorList>
            <person name="Kallberg Y."/>
            <person name="Tangrot J."/>
            <person name="Rosling A."/>
        </authorList>
    </citation>
    <scope>NUCLEOTIDE SEQUENCE</scope>
    <source>
        <strain evidence="2">UK204</strain>
    </source>
</reference>
<sequence length="174" mass="20175">MPNKKSNKRLLSDKESSDGDKCQVDEIKSLMMIIARGKQKEIDIKDTIIDWTNDEPDSSKNMAEKAYSSKSIYITNSASEQYNDRGKSQKEHLIIGLNWKNHEHEKDDSNLKEIFPIRPTKIGQPKNYSDSTKINQQKNVSGSEWYNQTYNPRTPLSSTERISKSKKKHRVNRQ</sequence>
<keyword evidence="3" id="KW-1185">Reference proteome</keyword>
<organism evidence="2 3">
    <name type="scientific">Funneliformis caledonium</name>
    <dbReference type="NCBI Taxonomy" id="1117310"/>
    <lineage>
        <taxon>Eukaryota</taxon>
        <taxon>Fungi</taxon>
        <taxon>Fungi incertae sedis</taxon>
        <taxon>Mucoromycota</taxon>
        <taxon>Glomeromycotina</taxon>
        <taxon>Glomeromycetes</taxon>
        <taxon>Glomerales</taxon>
        <taxon>Glomeraceae</taxon>
        <taxon>Funneliformis</taxon>
    </lineage>
</organism>
<gene>
    <name evidence="2" type="ORF">FCALED_LOCUS7514</name>
</gene>
<evidence type="ECO:0000313" key="3">
    <source>
        <dbReference type="Proteomes" id="UP000789570"/>
    </source>
</evidence>
<feature type="compositionally biased region" description="Basic and acidic residues" evidence="1">
    <location>
        <begin position="10"/>
        <end position="22"/>
    </location>
</feature>
<evidence type="ECO:0000313" key="2">
    <source>
        <dbReference type="EMBL" id="CAG8579355.1"/>
    </source>
</evidence>
<dbReference type="AlphaFoldDB" id="A0A9N9BXH4"/>
<feature type="region of interest" description="Disordered" evidence="1">
    <location>
        <begin position="104"/>
        <end position="174"/>
    </location>
</feature>
<accession>A0A9N9BXH4</accession>
<evidence type="ECO:0000256" key="1">
    <source>
        <dbReference type="SAM" id="MobiDB-lite"/>
    </source>
</evidence>
<name>A0A9N9BXH4_9GLOM</name>
<feature type="compositionally biased region" description="Polar residues" evidence="1">
    <location>
        <begin position="126"/>
        <end position="160"/>
    </location>
</feature>
<proteinExistence type="predicted"/>
<dbReference type="EMBL" id="CAJVPQ010002005">
    <property type="protein sequence ID" value="CAG8579355.1"/>
    <property type="molecule type" value="Genomic_DNA"/>
</dbReference>
<feature type="region of interest" description="Disordered" evidence="1">
    <location>
        <begin position="1"/>
        <end position="22"/>
    </location>
</feature>
<protein>
    <submittedName>
        <fullName evidence="2">4003_t:CDS:1</fullName>
    </submittedName>
</protein>
<dbReference type="Proteomes" id="UP000789570">
    <property type="component" value="Unassembled WGS sequence"/>
</dbReference>